<dbReference type="Gramene" id="Psat02G0505300-T1">
    <property type="protein sequence ID" value="KAI5439506.1"/>
    <property type="gene ID" value="KIW84_025053"/>
</dbReference>
<dbReference type="PANTHER" id="PTHR33116:SF78">
    <property type="entry name" value="OS12G0587133 PROTEIN"/>
    <property type="match status" value="1"/>
</dbReference>
<sequence>MYLPQQRSKGPEFAECRDFDEFQETRFEAHLAFEDSIGWQSQLVGFRPLHCLMYKGLSTFKFLALTLGGNHRRVSFWKSIIAYLKAGLSPWKGRLFSIGGGVTIINSVLINLTVHHLSFFKEPEKVLQEMVSIHINFLWSGLKEKRGMTWVSWKSVCKPKEEGGNGIKDIVLFNGAPQSKCLWRFNKKKDAIWVGILEERYGNIARRLILKDVPSAKSQESL</sequence>
<gene>
    <name evidence="1" type="ORF">KIW84_025053</name>
</gene>
<name>A0A9D5BD99_PEA</name>
<proteinExistence type="predicted"/>
<dbReference type="PANTHER" id="PTHR33116">
    <property type="entry name" value="REVERSE TRANSCRIPTASE ZINC-BINDING DOMAIN-CONTAINING PROTEIN-RELATED-RELATED"/>
    <property type="match status" value="1"/>
</dbReference>
<keyword evidence="2" id="KW-1185">Reference proteome</keyword>
<evidence type="ECO:0000313" key="1">
    <source>
        <dbReference type="EMBL" id="KAI5439506.1"/>
    </source>
</evidence>
<dbReference type="Proteomes" id="UP001058974">
    <property type="component" value="Chromosome 2"/>
</dbReference>
<reference evidence="1 2" key="1">
    <citation type="journal article" date="2022" name="Nat. Genet.">
        <title>Improved pea reference genome and pan-genome highlight genomic features and evolutionary characteristics.</title>
        <authorList>
            <person name="Yang T."/>
            <person name="Liu R."/>
            <person name="Luo Y."/>
            <person name="Hu S."/>
            <person name="Wang D."/>
            <person name="Wang C."/>
            <person name="Pandey M.K."/>
            <person name="Ge S."/>
            <person name="Xu Q."/>
            <person name="Li N."/>
            <person name="Li G."/>
            <person name="Huang Y."/>
            <person name="Saxena R.K."/>
            <person name="Ji Y."/>
            <person name="Li M."/>
            <person name="Yan X."/>
            <person name="He Y."/>
            <person name="Liu Y."/>
            <person name="Wang X."/>
            <person name="Xiang C."/>
            <person name="Varshney R.K."/>
            <person name="Ding H."/>
            <person name="Gao S."/>
            <person name="Zong X."/>
        </authorList>
    </citation>
    <scope>NUCLEOTIDE SEQUENCE [LARGE SCALE GENOMIC DNA]</scope>
    <source>
        <strain evidence="1 2">cv. Zhongwan 6</strain>
    </source>
</reference>
<organism evidence="1 2">
    <name type="scientific">Pisum sativum</name>
    <name type="common">Garden pea</name>
    <name type="synonym">Lathyrus oleraceus</name>
    <dbReference type="NCBI Taxonomy" id="3888"/>
    <lineage>
        <taxon>Eukaryota</taxon>
        <taxon>Viridiplantae</taxon>
        <taxon>Streptophyta</taxon>
        <taxon>Embryophyta</taxon>
        <taxon>Tracheophyta</taxon>
        <taxon>Spermatophyta</taxon>
        <taxon>Magnoliopsida</taxon>
        <taxon>eudicotyledons</taxon>
        <taxon>Gunneridae</taxon>
        <taxon>Pentapetalae</taxon>
        <taxon>rosids</taxon>
        <taxon>fabids</taxon>
        <taxon>Fabales</taxon>
        <taxon>Fabaceae</taxon>
        <taxon>Papilionoideae</taxon>
        <taxon>50 kb inversion clade</taxon>
        <taxon>NPAAA clade</taxon>
        <taxon>Hologalegina</taxon>
        <taxon>IRL clade</taxon>
        <taxon>Fabeae</taxon>
        <taxon>Lathyrus</taxon>
    </lineage>
</organism>
<accession>A0A9D5BD99</accession>
<comment type="caution">
    <text evidence="1">The sequence shown here is derived from an EMBL/GenBank/DDBJ whole genome shotgun (WGS) entry which is preliminary data.</text>
</comment>
<dbReference type="AlphaFoldDB" id="A0A9D5BD99"/>
<evidence type="ECO:0000313" key="2">
    <source>
        <dbReference type="Proteomes" id="UP001058974"/>
    </source>
</evidence>
<protein>
    <submittedName>
        <fullName evidence="1">Uncharacterized protein</fullName>
    </submittedName>
</protein>
<dbReference type="EMBL" id="JAMSHJ010000002">
    <property type="protein sequence ID" value="KAI5439506.1"/>
    <property type="molecule type" value="Genomic_DNA"/>
</dbReference>